<keyword evidence="6" id="KW-0067">ATP-binding</keyword>
<evidence type="ECO:0000256" key="7">
    <source>
        <dbReference type="ARBA" id="ARBA00022967"/>
    </source>
</evidence>
<dbReference type="Gene3D" id="1.20.1110.10">
    <property type="entry name" value="Calcium-transporting ATPase, transmembrane domain"/>
    <property type="match status" value="1"/>
</dbReference>
<dbReference type="InterPro" id="IPR036412">
    <property type="entry name" value="HAD-like_sf"/>
</dbReference>
<evidence type="ECO:0000256" key="10">
    <source>
        <dbReference type="SAM" id="Phobius"/>
    </source>
</evidence>
<evidence type="ECO:0000313" key="12">
    <source>
        <dbReference type="EMBL" id="ABA88151.1"/>
    </source>
</evidence>
<evidence type="ECO:0000256" key="1">
    <source>
        <dbReference type="ARBA" id="ARBA00004651"/>
    </source>
</evidence>
<dbReference type="InterPro" id="IPR059000">
    <property type="entry name" value="ATPase_P-type_domA"/>
</dbReference>
<comment type="similarity">
    <text evidence="2">Belongs to the cation transport ATPase (P-type) (TC 3.A.3) family. Type IIA subfamily.</text>
</comment>
<gene>
    <name evidence="12" type="primary">pacL</name>
    <name evidence="12" type="ordered locus">Pcar_0896</name>
</gene>
<dbReference type="InterPro" id="IPR050510">
    <property type="entry name" value="Cation_transp_ATPase_P-type"/>
</dbReference>
<feature type="domain" description="Cation-transporting P-type ATPase N-terminal" evidence="11">
    <location>
        <begin position="6"/>
        <end position="80"/>
    </location>
</feature>
<feature type="transmembrane region" description="Helical" evidence="10">
    <location>
        <begin position="869"/>
        <end position="889"/>
    </location>
</feature>
<dbReference type="SFLD" id="SFLDG00002">
    <property type="entry name" value="C1.7:_P-type_atpase_like"/>
    <property type="match status" value="1"/>
</dbReference>
<dbReference type="PRINTS" id="PR00119">
    <property type="entry name" value="CATATPASE"/>
</dbReference>
<dbReference type="GO" id="GO:0016887">
    <property type="term" value="F:ATP hydrolysis activity"/>
    <property type="evidence" value="ECO:0007669"/>
    <property type="project" value="InterPro"/>
</dbReference>
<dbReference type="SUPFAM" id="SSF81660">
    <property type="entry name" value="Metal cation-transporting ATPase, ATP-binding domain N"/>
    <property type="match status" value="1"/>
</dbReference>
<dbReference type="Pfam" id="PF00689">
    <property type="entry name" value="Cation_ATPase_C"/>
    <property type="match status" value="1"/>
</dbReference>
<dbReference type="InterPro" id="IPR044492">
    <property type="entry name" value="P_typ_ATPase_HD_dom"/>
</dbReference>
<feature type="transmembrane region" description="Helical" evidence="10">
    <location>
        <begin position="800"/>
        <end position="816"/>
    </location>
</feature>
<dbReference type="PROSITE" id="PS00154">
    <property type="entry name" value="ATPASE_E1_E2"/>
    <property type="match status" value="1"/>
</dbReference>
<evidence type="ECO:0000256" key="2">
    <source>
        <dbReference type="ARBA" id="ARBA00005675"/>
    </source>
</evidence>
<dbReference type="InterPro" id="IPR023298">
    <property type="entry name" value="ATPase_P-typ_TM_dom_sf"/>
</dbReference>
<evidence type="ECO:0000256" key="5">
    <source>
        <dbReference type="ARBA" id="ARBA00022741"/>
    </source>
</evidence>
<feature type="transmembrane region" description="Helical" evidence="10">
    <location>
        <begin position="60"/>
        <end position="79"/>
    </location>
</feature>
<reference evidence="12 13" key="2">
    <citation type="journal article" date="2012" name="BMC Genomics">
        <title>The genome of Pelobacter carbinolicus reveals surprising metabolic capabilities and physiological features.</title>
        <authorList>
            <person name="Aklujkar M."/>
            <person name="Haveman S.A."/>
            <person name="Didonato R.Jr."/>
            <person name="Chertkov O."/>
            <person name="Han C.S."/>
            <person name="Land M.L."/>
            <person name="Brown P."/>
            <person name="Lovley D.R."/>
        </authorList>
    </citation>
    <scope>NUCLEOTIDE SEQUENCE [LARGE SCALE GENOMIC DNA]</scope>
    <source>
        <strain evidence="13">DSM 2380 / NBRC 103641 / GraBd1</strain>
    </source>
</reference>
<dbReference type="InterPro" id="IPR023214">
    <property type="entry name" value="HAD_sf"/>
</dbReference>
<dbReference type="AlphaFoldDB" id="Q3A656"/>
<dbReference type="GO" id="GO:0005524">
    <property type="term" value="F:ATP binding"/>
    <property type="evidence" value="ECO:0007669"/>
    <property type="project" value="UniProtKB-KW"/>
</dbReference>
<evidence type="ECO:0000313" key="13">
    <source>
        <dbReference type="Proteomes" id="UP000002534"/>
    </source>
</evidence>
<dbReference type="EMBL" id="CP000142">
    <property type="protein sequence ID" value="ABA88151.1"/>
    <property type="molecule type" value="Genomic_DNA"/>
</dbReference>
<dbReference type="SMART" id="SM00831">
    <property type="entry name" value="Cation_ATPase_N"/>
    <property type="match status" value="1"/>
</dbReference>
<evidence type="ECO:0000256" key="8">
    <source>
        <dbReference type="ARBA" id="ARBA00022989"/>
    </source>
</evidence>
<dbReference type="OrthoDB" id="9759222at2"/>
<keyword evidence="3" id="KW-1003">Cell membrane</keyword>
<dbReference type="InterPro" id="IPR018303">
    <property type="entry name" value="ATPase_P-typ_P_site"/>
</dbReference>
<dbReference type="GO" id="GO:0005886">
    <property type="term" value="C:plasma membrane"/>
    <property type="evidence" value="ECO:0007669"/>
    <property type="project" value="UniProtKB-SubCell"/>
</dbReference>
<dbReference type="PRINTS" id="PR00120">
    <property type="entry name" value="HATPASE"/>
</dbReference>
<keyword evidence="4 10" id="KW-0812">Transmembrane</keyword>
<organism evidence="12 13">
    <name type="scientific">Syntrophotalea carbinolica (strain DSM 2380 / NBRC 103641 / GraBd1)</name>
    <name type="common">Pelobacter carbinolicus</name>
    <dbReference type="NCBI Taxonomy" id="338963"/>
    <lineage>
        <taxon>Bacteria</taxon>
        <taxon>Pseudomonadati</taxon>
        <taxon>Thermodesulfobacteriota</taxon>
        <taxon>Desulfuromonadia</taxon>
        <taxon>Desulfuromonadales</taxon>
        <taxon>Syntrophotaleaceae</taxon>
        <taxon>Syntrophotalea</taxon>
    </lineage>
</organism>
<dbReference type="HOGENOM" id="CLU_002360_9_0_7"/>
<dbReference type="GO" id="GO:0019829">
    <property type="term" value="F:ATPase-coupled monoatomic cation transmembrane transporter activity"/>
    <property type="evidence" value="ECO:0007669"/>
    <property type="project" value="TreeGrafter"/>
</dbReference>
<evidence type="ECO:0000259" key="11">
    <source>
        <dbReference type="SMART" id="SM00831"/>
    </source>
</evidence>
<dbReference type="STRING" id="338963.Pcar_0896"/>
<evidence type="ECO:0000256" key="3">
    <source>
        <dbReference type="ARBA" id="ARBA00022475"/>
    </source>
</evidence>
<feature type="transmembrane region" description="Helical" evidence="10">
    <location>
        <begin position="694"/>
        <end position="716"/>
    </location>
</feature>
<feature type="transmembrane region" description="Helical" evidence="10">
    <location>
        <begin position="836"/>
        <end position="857"/>
    </location>
</feature>
<dbReference type="RefSeq" id="WP_011340617.1">
    <property type="nucleotide sequence ID" value="NC_007498.2"/>
</dbReference>
<dbReference type="InterPro" id="IPR001757">
    <property type="entry name" value="P_typ_ATPase"/>
</dbReference>
<keyword evidence="7" id="KW-1278">Translocase</keyword>
<evidence type="ECO:0000256" key="6">
    <source>
        <dbReference type="ARBA" id="ARBA00022840"/>
    </source>
</evidence>
<dbReference type="SUPFAM" id="SSF81653">
    <property type="entry name" value="Calcium ATPase, transduction domain A"/>
    <property type="match status" value="1"/>
</dbReference>
<feature type="transmembrane region" description="Helical" evidence="10">
    <location>
        <begin position="85"/>
        <end position="105"/>
    </location>
</feature>
<feature type="transmembrane region" description="Helical" evidence="10">
    <location>
        <begin position="722"/>
        <end position="743"/>
    </location>
</feature>
<dbReference type="InterPro" id="IPR008250">
    <property type="entry name" value="ATPase_P-typ_transduc_dom_A_sf"/>
</dbReference>
<dbReference type="Gene3D" id="3.40.50.1000">
    <property type="entry name" value="HAD superfamily/HAD-like"/>
    <property type="match status" value="1"/>
</dbReference>
<evidence type="ECO:0000256" key="4">
    <source>
        <dbReference type="ARBA" id="ARBA00022692"/>
    </source>
</evidence>
<dbReference type="SFLD" id="SFLDS00003">
    <property type="entry name" value="Haloacid_Dehalogenase"/>
    <property type="match status" value="1"/>
</dbReference>
<keyword evidence="5" id="KW-0547">Nucleotide-binding</keyword>
<proteinExistence type="inferred from homology"/>
<feature type="transmembrane region" description="Helical" evidence="10">
    <location>
        <begin position="247"/>
        <end position="266"/>
    </location>
</feature>
<feature type="transmembrane region" description="Helical" evidence="10">
    <location>
        <begin position="775"/>
        <end position="794"/>
    </location>
</feature>
<dbReference type="SFLD" id="SFLDF00027">
    <property type="entry name" value="p-type_atpase"/>
    <property type="match status" value="1"/>
</dbReference>
<dbReference type="eggNOG" id="COG0474">
    <property type="taxonomic scope" value="Bacteria"/>
</dbReference>
<dbReference type="InterPro" id="IPR006068">
    <property type="entry name" value="ATPase_P-typ_cation-transptr_C"/>
</dbReference>
<name>Q3A656_SYNC1</name>
<dbReference type="InterPro" id="IPR004014">
    <property type="entry name" value="ATPase_P-typ_cation-transptr_N"/>
</dbReference>
<dbReference type="NCBIfam" id="TIGR01494">
    <property type="entry name" value="ATPase_P-type"/>
    <property type="match status" value="2"/>
</dbReference>
<dbReference type="Gene3D" id="3.40.1110.10">
    <property type="entry name" value="Calcium-transporting ATPase, cytoplasmic domain N"/>
    <property type="match status" value="1"/>
</dbReference>
<accession>Q3A656</accession>
<comment type="subcellular location">
    <subcellularLocation>
        <location evidence="1">Cell membrane</location>
        <topology evidence="1">Multi-pass membrane protein</topology>
    </subcellularLocation>
</comment>
<dbReference type="Proteomes" id="UP000002534">
    <property type="component" value="Chromosome"/>
</dbReference>
<keyword evidence="13" id="KW-1185">Reference proteome</keyword>
<feature type="transmembrane region" description="Helical" evidence="10">
    <location>
        <begin position="278"/>
        <end position="302"/>
    </location>
</feature>
<dbReference type="PANTHER" id="PTHR43294">
    <property type="entry name" value="SODIUM/POTASSIUM-TRANSPORTING ATPASE SUBUNIT ALPHA"/>
    <property type="match status" value="1"/>
</dbReference>
<evidence type="ECO:0000256" key="9">
    <source>
        <dbReference type="ARBA" id="ARBA00023136"/>
    </source>
</evidence>
<dbReference type="InterPro" id="IPR023299">
    <property type="entry name" value="ATPase_P-typ_cyto_dom_N"/>
</dbReference>
<sequence>MNDSLYPTHQSAAEVAKRQNTDLRKGLTAQQARRRLARYGRNLIARGKPISAWEIILRQVRNIIVVLLLTAAGISFFLGEILEGLAVLAVVVLNTLFGFITEYRAEKSVESLQQMVKTTAKVLRGGRLRQIAAEEVVAGDILVLEEGDLVTADGRLFEADNLAVDESLLTGESTPSGKTVEPIRGEVPLAECRNMVFMGTAVTRGNGAAVVVATGTATEVGKISDMLATTKEEPSPLEERLERTGRFLVVLTLAITAVVSGTGILGGRPWAEMLKTGIALAIAAVPEGLPAVATVTLAIGMWRMARHRALVKSLPAVETLGSTTVICTDKTGTLTENQMTLQDIALPDRHIRVEGTGYAPTGRFWEGEKPLDSAADETLRDFLRAGALCSNASLSETQGQWSLIGDPTEGALVTAACKAGLEREALTAAGWQRRDELPFDSDLRYMAVRCATPEKGEVIYLKGAPDVVLGMCRSIRQNSGEAPLDESLKASICRENSRLAAEGLRVLGLARKTSPPTGPLSETILSGMTFLGLAGILDPPRPDVADAIGMARAAGIRTIMLTGDQADTALAIARRVGIGSPDESVTSGLELAHMTVPELTARLRICSVYARISPRNKLDIIAALNADNQITAMTGDGVNDAPALKRADIGVAMGQRGTSVARQAADMVLLDDRFATILEAVRQGRVIFDNIHKFIHYLFSCNLSEILVIFLCILMGLPTPLVALQILWLNLVTDVFPALAMGFEAPETDVMTRPPRNPAQGLITTRFKLRIGAEGLFITLGPLVAFAVTVQQGLSLPQCRTVAFMTLAVGQLLHVFNVRRKNGLGFDASLSKAPYLWGAFSLTLVLQLLAVYTPALQRILHTTGLNRDMWIITLMGAAAPVLLMQLWAVMRRLRFSPAK</sequence>
<dbReference type="KEGG" id="pca:Pcar_0896"/>
<keyword evidence="8 10" id="KW-1133">Transmembrane helix</keyword>
<dbReference type="SUPFAM" id="SSF56784">
    <property type="entry name" value="HAD-like"/>
    <property type="match status" value="1"/>
</dbReference>
<keyword evidence="9 10" id="KW-0472">Membrane</keyword>
<protein>
    <submittedName>
        <fullName evidence="12">Calcium-translocating P-type ATPase</fullName>
    </submittedName>
</protein>
<dbReference type="GO" id="GO:1902600">
    <property type="term" value="P:proton transmembrane transport"/>
    <property type="evidence" value="ECO:0007669"/>
    <property type="project" value="TreeGrafter"/>
</dbReference>
<dbReference type="Pfam" id="PF13246">
    <property type="entry name" value="Cation_ATPase"/>
    <property type="match status" value="1"/>
</dbReference>
<dbReference type="PANTHER" id="PTHR43294:SF21">
    <property type="entry name" value="CATION TRANSPORTING ATPASE"/>
    <property type="match status" value="1"/>
</dbReference>
<dbReference type="Pfam" id="PF08282">
    <property type="entry name" value="Hydrolase_3"/>
    <property type="match status" value="1"/>
</dbReference>
<dbReference type="SUPFAM" id="SSF81665">
    <property type="entry name" value="Calcium ATPase, transmembrane domain M"/>
    <property type="match status" value="1"/>
</dbReference>
<dbReference type="Pfam" id="PF00122">
    <property type="entry name" value="E1-E2_ATPase"/>
    <property type="match status" value="1"/>
</dbReference>
<dbReference type="Gene3D" id="2.70.150.10">
    <property type="entry name" value="Calcium-transporting ATPase, cytoplasmic transduction domain A"/>
    <property type="match status" value="1"/>
</dbReference>
<dbReference type="Pfam" id="PF00690">
    <property type="entry name" value="Cation_ATPase_N"/>
    <property type="match status" value="1"/>
</dbReference>
<reference evidence="13" key="1">
    <citation type="submission" date="2005-10" db="EMBL/GenBank/DDBJ databases">
        <title>Complete sequence of Pelobacter carbinolicus DSM 2380.</title>
        <authorList>
            <person name="Copeland A."/>
            <person name="Lucas S."/>
            <person name="Lapidus A."/>
            <person name="Barry K."/>
            <person name="Detter J.C."/>
            <person name="Glavina T."/>
            <person name="Hammon N."/>
            <person name="Israni S."/>
            <person name="Pitluck S."/>
            <person name="Chertkov O."/>
            <person name="Schmutz J."/>
            <person name="Larimer F."/>
            <person name="Land M."/>
            <person name="Kyrpides N."/>
            <person name="Ivanova N."/>
            <person name="Richardson P."/>
        </authorList>
    </citation>
    <scope>NUCLEOTIDE SEQUENCE [LARGE SCALE GENOMIC DNA]</scope>
    <source>
        <strain evidence="13">DSM 2380 / NBRC 103641 / GraBd1</strain>
    </source>
</reference>